<gene>
    <name evidence="2" type="ORF">NITMOv2_4103</name>
</gene>
<organism evidence="2 3">
    <name type="scientific">Nitrospira moscoviensis</name>
    <dbReference type="NCBI Taxonomy" id="42253"/>
    <lineage>
        <taxon>Bacteria</taxon>
        <taxon>Pseudomonadati</taxon>
        <taxon>Nitrospirota</taxon>
        <taxon>Nitrospiria</taxon>
        <taxon>Nitrospirales</taxon>
        <taxon>Nitrospiraceae</taxon>
        <taxon>Nitrospira</taxon>
    </lineage>
</organism>
<dbReference type="Proteomes" id="UP000069205">
    <property type="component" value="Chromosome"/>
</dbReference>
<keyword evidence="1" id="KW-1133">Transmembrane helix</keyword>
<name>A0A0K2GHR2_NITMO</name>
<feature type="transmembrane region" description="Helical" evidence="1">
    <location>
        <begin position="36"/>
        <end position="60"/>
    </location>
</feature>
<evidence type="ECO:0000313" key="2">
    <source>
        <dbReference type="EMBL" id="ALA60485.1"/>
    </source>
</evidence>
<dbReference type="AlphaFoldDB" id="A0A0K2GHR2"/>
<dbReference type="PATRIC" id="fig|42253.5.peg.4051"/>
<keyword evidence="1" id="KW-0472">Membrane</keyword>
<reference evidence="2 3" key="1">
    <citation type="journal article" date="2015" name="Proc. Natl. Acad. Sci. U.S.A.">
        <title>Expanded metabolic versatility of ubiquitous nitrite-oxidizing bacteria from the genus Nitrospira.</title>
        <authorList>
            <person name="Koch H."/>
            <person name="Lucker S."/>
            <person name="Albertsen M."/>
            <person name="Kitzinger K."/>
            <person name="Herbold C."/>
            <person name="Spieck E."/>
            <person name="Nielsen P.H."/>
            <person name="Wagner M."/>
            <person name="Daims H."/>
        </authorList>
    </citation>
    <scope>NUCLEOTIDE SEQUENCE [LARGE SCALE GENOMIC DNA]</scope>
    <source>
        <strain evidence="2 3">NSP M-1</strain>
    </source>
</reference>
<keyword evidence="1" id="KW-0812">Transmembrane</keyword>
<protein>
    <submittedName>
        <fullName evidence="2">Uncharacterized protein</fullName>
    </submittedName>
</protein>
<evidence type="ECO:0000256" key="1">
    <source>
        <dbReference type="SAM" id="Phobius"/>
    </source>
</evidence>
<keyword evidence="3" id="KW-1185">Reference proteome</keyword>
<dbReference type="STRING" id="42253.NITMOv2_4103"/>
<sequence>MAPIHEPVRSTVDQGRPGRVARRALSRRLPADVRPLSLLVVLILRAPAAAALPTAAAAFLRDAGSRVNNNVNK</sequence>
<proteinExistence type="predicted"/>
<accession>A0A0K2GHR2</accession>
<evidence type="ECO:0000313" key="3">
    <source>
        <dbReference type="Proteomes" id="UP000069205"/>
    </source>
</evidence>
<dbReference type="KEGG" id="nmv:NITMOv2_4103"/>
<dbReference type="EMBL" id="CP011801">
    <property type="protein sequence ID" value="ALA60485.1"/>
    <property type="molecule type" value="Genomic_DNA"/>
</dbReference>